<dbReference type="InterPro" id="IPR000725">
    <property type="entry name" value="Olfact_rcpt"/>
</dbReference>
<dbReference type="InterPro" id="IPR000276">
    <property type="entry name" value="GPCR_Rhodpsn"/>
</dbReference>
<organism evidence="15 16">
    <name type="scientific">Galemys pyrenaicus</name>
    <name type="common">Iberian desman</name>
    <name type="synonym">Pyrenean desman</name>
    <dbReference type="NCBI Taxonomy" id="202257"/>
    <lineage>
        <taxon>Eukaryota</taxon>
        <taxon>Metazoa</taxon>
        <taxon>Chordata</taxon>
        <taxon>Craniata</taxon>
        <taxon>Vertebrata</taxon>
        <taxon>Euteleostomi</taxon>
        <taxon>Mammalia</taxon>
        <taxon>Eutheria</taxon>
        <taxon>Laurasiatheria</taxon>
        <taxon>Eulipotyphla</taxon>
        <taxon>Talpidae</taxon>
        <taxon>Galemys</taxon>
    </lineage>
</organism>
<evidence type="ECO:0000313" key="16">
    <source>
        <dbReference type="Proteomes" id="UP000700334"/>
    </source>
</evidence>
<feature type="transmembrane region" description="Helical" evidence="13">
    <location>
        <begin position="513"/>
        <end position="534"/>
    </location>
</feature>
<feature type="transmembrane region" description="Helical" evidence="13">
    <location>
        <begin position="105"/>
        <end position="124"/>
    </location>
</feature>
<comment type="function">
    <text evidence="1">Odorant receptor.</text>
</comment>
<comment type="function">
    <text evidence="2">Putative odorant or sperm cell receptor.</text>
</comment>
<evidence type="ECO:0000256" key="4">
    <source>
        <dbReference type="ARBA" id="ARBA00022606"/>
    </source>
</evidence>
<dbReference type="GO" id="GO:0004930">
    <property type="term" value="F:G protein-coupled receptor activity"/>
    <property type="evidence" value="ECO:0007669"/>
    <property type="project" value="UniProtKB-KW"/>
</dbReference>
<feature type="transmembrane region" description="Helical" evidence="13">
    <location>
        <begin position="65"/>
        <end position="93"/>
    </location>
</feature>
<dbReference type="PANTHER" id="PTHR26450">
    <property type="entry name" value="OLFACTORY RECEPTOR 56B1-RELATED"/>
    <property type="match status" value="1"/>
</dbReference>
<dbReference type="CDD" id="cd15222">
    <property type="entry name" value="7tmA_OR51-like"/>
    <property type="match status" value="1"/>
</dbReference>
<feature type="transmembrane region" description="Helical" evidence="13">
    <location>
        <begin position="341"/>
        <end position="365"/>
    </location>
</feature>
<feature type="transmembrane region" description="Helical" evidence="13">
    <location>
        <begin position="245"/>
        <end position="269"/>
    </location>
</feature>
<evidence type="ECO:0000256" key="7">
    <source>
        <dbReference type="ARBA" id="ARBA00022989"/>
    </source>
</evidence>
<feature type="domain" description="G-protein coupled receptors family 1 profile" evidence="14">
    <location>
        <begin position="357"/>
        <end position="601"/>
    </location>
</feature>
<feature type="transmembrane region" description="Helical" evidence="13">
    <location>
        <begin position="377"/>
        <end position="401"/>
    </location>
</feature>
<keyword evidence="10 12" id="KW-0675">Receptor</keyword>
<dbReference type="SUPFAM" id="SSF81321">
    <property type="entry name" value="Family A G protein-coupled receptor-like"/>
    <property type="match status" value="2"/>
</dbReference>
<keyword evidence="9 13" id="KW-0472">Membrane</keyword>
<feature type="transmembrane region" description="Helical" evidence="13">
    <location>
        <begin position="145"/>
        <end position="167"/>
    </location>
</feature>
<dbReference type="PANTHER" id="PTHR26450:SF79">
    <property type="entry name" value="G-PROTEIN COUPLED RECEPTORS FAMILY 1 PROFILE DOMAIN-CONTAINING PROTEIN"/>
    <property type="match status" value="1"/>
</dbReference>
<evidence type="ECO:0000256" key="6">
    <source>
        <dbReference type="ARBA" id="ARBA00022725"/>
    </source>
</evidence>
<evidence type="ECO:0000256" key="11">
    <source>
        <dbReference type="ARBA" id="ARBA00023224"/>
    </source>
</evidence>
<comment type="caution">
    <text evidence="15">The sequence shown here is derived from an EMBL/GenBank/DDBJ whole genome shotgun (WGS) entry which is preliminary data.</text>
</comment>
<name>A0A8J6ASC8_GALPY</name>
<evidence type="ECO:0000313" key="15">
    <source>
        <dbReference type="EMBL" id="KAG8522942.1"/>
    </source>
</evidence>
<feature type="transmembrane region" description="Helical" evidence="13">
    <location>
        <begin position="275"/>
        <end position="298"/>
    </location>
</feature>
<dbReference type="FunFam" id="1.20.1070.10:FF:000006">
    <property type="entry name" value="Olfactory receptor"/>
    <property type="match status" value="1"/>
</dbReference>
<evidence type="ECO:0000256" key="8">
    <source>
        <dbReference type="ARBA" id="ARBA00023040"/>
    </source>
</evidence>
<keyword evidence="5 12" id="KW-0812">Transmembrane</keyword>
<comment type="subcellular location">
    <subcellularLocation>
        <location evidence="3">Membrane</location>
        <topology evidence="3">Multi-pass membrane protein</topology>
    </subcellularLocation>
</comment>
<proteinExistence type="inferred from homology"/>
<dbReference type="Gene3D" id="1.20.1070.10">
    <property type="entry name" value="Rhodopsin 7-helix transmembrane proteins"/>
    <property type="match status" value="2"/>
</dbReference>
<dbReference type="OrthoDB" id="6144443at2759"/>
<feature type="transmembrane region" description="Helical" evidence="13">
    <location>
        <begin position="407"/>
        <end position="424"/>
    </location>
</feature>
<evidence type="ECO:0000256" key="5">
    <source>
        <dbReference type="ARBA" id="ARBA00022692"/>
    </source>
</evidence>
<accession>A0A8J6ASC8</accession>
<evidence type="ECO:0000256" key="9">
    <source>
        <dbReference type="ARBA" id="ARBA00023136"/>
    </source>
</evidence>
<evidence type="ECO:0000256" key="2">
    <source>
        <dbReference type="ARBA" id="ARBA00003929"/>
    </source>
</evidence>
<dbReference type="InterPro" id="IPR050402">
    <property type="entry name" value="OR51/52/56-like"/>
</dbReference>
<dbReference type="GO" id="GO:0004984">
    <property type="term" value="F:olfactory receptor activity"/>
    <property type="evidence" value="ECO:0007669"/>
    <property type="project" value="InterPro"/>
</dbReference>
<evidence type="ECO:0000259" key="14">
    <source>
        <dbReference type="PROSITE" id="PS50262"/>
    </source>
</evidence>
<evidence type="ECO:0000256" key="12">
    <source>
        <dbReference type="RuleBase" id="RU000688"/>
    </source>
</evidence>
<dbReference type="PRINTS" id="PR00245">
    <property type="entry name" value="OLFACTORYR"/>
</dbReference>
<feature type="domain" description="G-protein coupled receptors family 1 profile" evidence="14">
    <location>
        <begin position="45"/>
        <end position="296"/>
    </location>
</feature>
<dbReference type="AlphaFoldDB" id="A0A8J6ASC8"/>
<evidence type="ECO:0000256" key="10">
    <source>
        <dbReference type="ARBA" id="ARBA00023170"/>
    </source>
</evidence>
<dbReference type="PRINTS" id="PR00237">
    <property type="entry name" value="GPCRRHODOPSN"/>
</dbReference>
<dbReference type="GO" id="GO:0071396">
    <property type="term" value="P:cellular response to lipid"/>
    <property type="evidence" value="ECO:0007669"/>
    <property type="project" value="UniProtKB-ARBA"/>
</dbReference>
<keyword evidence="6" id="KW-0552">Olfaction</keyword>
<dbReference type="PROSITE" id="PS00237">
    <property type="entry name" value="G_PROTEIN_RECEP_F1_1"/>
    <property type="match status" value="1"/>
</dbReference>
<comment type="similarity">
    <text evidence="12">Belongs to the G-protein coupled receptor 1 family.</text>
</comment>
<protein>
    <submittedName>
        <fullName evidence="15">Olfactory receptor 51L1</fullName>
    </submittedName>
</protein>
<dbReference type="GO" id="GO:0005886">
    <property type="term" value="C:plasma membrane"/>
    <property type="evidence" value="ECO:0007669"/>
    <property type="project" value="TreeGrafter"/>
</dbReference>
<feature type="non-terminal residue" evidence="15">
    <location>
        <position position="608"/>
    </location>
</feature>
<gene>
    <name evidence="15" type="ORF">J0S82_010157</name>
</gene>
<feature type="transmembrane region" description="Helical" evidence="13">
    <location>
        <begin position="201"/>
        <end position="233"/>
    </location>
</feature>
<keyword evidence="4" id="KW-0716">Sensory transduction</keyword>
<dbReference type="InterPro" id="IPR017452">
    <property type="entry name" value="GPCR_Rhodpsn_7TM"/>
</dbReference>
<dbReference type="Pfam" id="PF13853">
    <property type="entry name" value="7tm_4"/>
    <property type="match status" value="2"/>
</dbReference>
<feature type="transmembrane region" description="Helical" evidence="13">
    <location>
        <begin position="30"/>
        <end position="53"/>
    </location>
</feature>
<dbReference type="Proteomes" id="UP000700334">
    <property type="component" value="Unassembled WGS sequence"/>
</dbReference>
<evidence type="ECO:0000256" key="1">
    <source>
        <dbReference type="ARBA" id="ARBA00002936"/>
    </source>
</evidence>
<feature type="transmembrane region" description="Helical" evidence="13">
    <location>
        <begin position="460"/>
        <end position="482"/>
    </location>
</feature>
<dbReference type="PROSITE" id="PS50262">
    <property type="entry name" value="G_PROTEIN_RECEP_F1_2"/>
    <property type="match status" value="2"/>
</dbReference>
<keyword evidence="11 12" id="KW-0807">Transducer</keyword>
<keyword evidence="7 13" id="KW-1133">Transmembrane helix</keyword>
<keyword evidence="8 12" id="KW-0297">G-protein coupled receptor</keyword>
<reference evidence="15" key="1">
    <citation type="journal article" date="2021" name="Evol. Appl.">
        <title>The genome of the Pyrenean desman and the effects of bottlenecks and inbreeding on the genomic landscape of an endangered species.</title>
        <authorList>
            <person name="Escoda L."/>
            <person name="Castresana J."/>
        </authorList>
    </citation>
    <scope>NUCLEOTIDE SEQUENCE</scope>
    <source>
        <strain evidence="15">IBE-C5619</strain>
    </source>
</reference>
<evidence type="ECO:0000256" key="13">
    <source>
        <dbReference type="SAM" id="Phobius"/>
    </source>
</evidence>
<dbReference type="FunFam" id="1.20.1070.10:FF:000002">
    <property type="entry name" value="Olfactory receptor"/>
    <property type="match status" value="1"/>
</dbReference>
<keyword evidence="16" id="KW-1185">Reference proteome</keyword>
<feature type="transmembrane region" description="Helical" evidence="13">
    <location>
        <begin position="581"/>
        <end position="603"/>
    </location>
</feature>
<sequence length="608" mass="67436">MSAIMVFFNDSNYRPFLLTGFPGLEDSHPLISILFCVLYLIAFMGNITILVVIRVEPSLHSPMYIFLSMLAASDLGICAATLPTLLMLFWFNIREVDFDGCLTQMFFIHVFSLMESGILLTMAFDRYVAISNPLRYTNILTNSTIAKIGVGLLLRAVAVIFPGPFFIKQLKFCKANVLSHSYCLHPDIIKLSCSDHRISSIYGLVIIVITFGVDSVLILLSYVKILITVLGIASRAEQFKALNTCVSHICAVLLVYIPMLGVSIIHRFGKHVPPVVHIIMGYVYLLIPPVLNPVVYCIKTREIRTHILDFNHFSVTASNSTSTHFTAFLLTGVLGLEDIQIWISVPFGFMYLLAIIGNGLVLAVVAWDRSLHEPMYLFLAMLALNDVILCTVTVPKILLIFWQGPSLSSFAACLSQIFFVHALFPSESAVLLAMAFDHYVAICAPLHYTTLLTGSLIGKVGLTLVVRSVVVVTPGVLLILCLHFCRSTIIHHTYCENMGIAKLACNSIAPTSIYGLTAAFLTTGLDFVLISLTVFQLPSKEARRKTFGTCGPHICVILVFYTLAFFSFFTHRFGKQVPRHTLILLANLYLLVPPTMNPIVYGVKTKEI</sequence>
<feature type="transmembrane region" description="Helical" evidence="13">
    <location>
        <begin position="546"/>
        <end position="569"/>
    </location>
</feature>
<evidence type="ECO:0000256" key="3">
    <source>
        <dbReference type="ARBA" id="ARBA00004141"/>
    </source>
</evidence>
<dbReference type="EMBL" id="JAGFMF010011429">
    <property type="protein sequence ID" value="KAG8522942.1"/>
    <property type="molecule type" value="Genomic_DNA"/>
</dbReference>